<sequence>MSTYVNVKSVCGNATTSIDMYDLELNREGVICCDNCESILLCRKAWDFLYKENK</sequence>
<proteinExistence type="predicted"/>
<name>A0A6J5NJU6_9CAUD</name>
<dbReference type="EMBL" id="LR796651">
    <property type="protein sequence ID" value="CAB4158006.1"/>
    <property type="molecule type" value="Genomic_DNA"/>
</dbReference>
<accession>A0A6J5NJU6</accession>
<organism evidence="1">
    <name type="scientific">uncultured Caudovirales phage</name>
    <dbReference type="NCBI Taxonomy" id="2100421"/>
    <lineage>
        <taxon>Viruses</taxon>
        <taxon>Duplodnaviria</taxon>
        <taxon>Heunggongvirae</taxon>
        <taxon>Uroviricota</taxon>
        <taxon>Caudoviricetes</taxon>
        <taxon>Peduoviridae</taxon>
        <taxon>Maltschvirus</taxon>
        <taxon>Maltschvirus maltsch</taxon>
    </lineage>
</organism>
<gene>
    <name evidence="1" type="ORF">UFOVP694_77</name>
</gene>
<protein>
    <submittedName>
        <fullName evidence="1">Uncharacterized protein</fullName>
    </submittedName>
</protein>
<evidence type="ECO:0000313" key="1">
    <source>
        <dbReference type="EMBL" id="CAB4158006.1"/>
    </source>
</evidence>
<reference evidence="1" key="1">
    <citation type="submission" date="2020-04" db="EMBL/GenBank/DDBJ databases">
        <authorList>
            <person name="Chiriac C."/>
            <person name="Salcher M."/>
            <person name="Ghai R."/>
            <person name="Kavagutti S V."/>
        </authorList>
    </citation>
    <scope>NUCLEOTIDE SEQUENCE</scope>
</reference>